<dbReference type="InterPro" id="IPR000183">
    <property type="entry name" value="Orn/DAP/Arg_de-COase"/>
</dbReference>
<evidence type="ECO:0000256" key="3">
    <source>
        <dbReference type="ARBA" id="ARBA00022898"/>
    </source>
</evidence>
<dbReference type="InterPro" id="IPR022644">
    <property type="entry name" value="De-COase2_N"/>
</dbReference>
<dbReference type="Gene3D" id="2.40.37.10">
    <property type="entry name" value="Lyase, Ornithine Decarboxylase, Chain A, domain 1"/>
    <property type="match status" value="1"/>
</dbReference>
<dbReference type="InterPro" id="IPR009006">
    <property type="entry name" value="Ala_racemase/Decarboxylase_C"/>
</dbReference>
<dbReference type="InterPro" id="IPR022653">
    <property type="entry name" value="De-COase2_pyr-phos_BS"/>
</dbReference>
<evidence type="ECO:0000256" key="8">
    <source>
        <dbReference type="RuleBase" id="RU003737"/>
    </source>
</evidence>
<reference evidence="12" key="1">
    <citation type="journal article" date="2019" name="Int. J. Syst. Evol. Microbiol.">
        <title>The Global Catalogue of Microorganisms (GCM) 10K type strain sequencing project: providing services to taxonomists for standard genome sequencing and annotation.</title>
        <authorList>
            <consortium name="The Broad Institute Genomics Platform"/>
            <consortium name="The Broad Institute Genome Sequencing Center for Infectious Disease"/>
            <person name="Wu L."/>
            <person name="Ma J."/>
        </authorList>
    </citation>
    <scope>NUCLEOTIDE SEQUENCE [LARGE SCALE GENOMIC DNA]</scope>
    <source>
        <strain evidence="12">KCTC 42739</strain>
    </source>
</reference>
<evidence type="ECO:0000259" key="9">
    <source>
        <dbReference type="Pfam" id="PF00278"/>
    </source>
</evidence>
<keyword evidence="12" id="KW-1185">Reference proteome</keyword>
<dbReference type="PANTHER" id="PTHR11482:SF6">
    <property type="entry name" value="ORNITHINE DECARBOXYLASE 1-RELATED"/>
    <property type="match status" value="1"/>
</dbReference>
<evidence type="ECO:0000256" key="7">
    <source>
        <dbReference type="ARBA" id="ARBA00049127"/>
    </source>
</evidence>
<keyword evidence="3" id="KW-0663">Pyridoxal phosphate</keyword>
<dbReference type="InterPro" id="IPR029066">
    <property type="entry name" value="PLP-binding_barrel"/>
</dbReference>
<evidence type="ECO:0000259" key="10">
    <source>
        <dbReference type="Pfam" id="PF02784"/>
    </source>
</evidence>
<comment type="similarity">
    <text evidence="2 8">Belongs to the Orn/Lys/Arg decarboxylase class-II family.</text>
</comment>
<evidence type="ECO:0000313" key="12">
    <source>
        <dbReference type="Proteomes" id="UP001595713"/>
    </source>
</evidence>
<evidence type="ECO:0000256" key="2">
    <source>
        <dbReference type="ARBA" id="ARBA00008872"/>
    </source>
</evidence>
<comment type="cofactor">
    <cofactor evidence="1">
        <name>pyridoxal 5'-phosphate</name>
        <dbReference type="ChEBI" id="CHEBI:597326"/>
    </cofactor>
</comment>
<dbReference type="PANTHER" id="PTHR11482">
    <property type="entry name" value="ARGININE/DIAMINOPIMELATE/ORNITHINE DECARBOXYLASE"/>
    <property type="match status" value="1"/>
</dbReference>
<name>A0ABV7SWV8_9SPHN</name>
<dbReference type="Gene3D" id="3.20.20.10">
    <property type="entry name" value="Alanine racemase"/>
    <property type="match status" value="1"/>
</dbReference>
<dbReference type="SUPFAM" id="SSF50621">
    <property type="entry name" value="Alanine racemase C-terminal domain-like"/>
    <property type="match status" value="1"/>
</dbReference>
<evidence type="ECO:0000256" key="4">
    <source>
        <dbReference type="ARBA" id="ARBA00023239"/>
    </source>
</evidence>
<dbReference type="InterPro" id="IPR022643">
    <property type="entry name" value="De-COase2_C"/>
</dbReference>
<dbReference type="RefSeq" id="WP_261294861.1">
    <property type="nucleotide sequence ID" value="NZ_JANQBK010000011.1"/>
</dbReference>
<dbReference type="Proteomes" id="UP001595713">
    <property type="component" value="Unassembled WGS sequence"/>
</dbReference>
<dbReference type="InterPro" id="IPR022657">
    <property type="entry name" value="De-COase2_CS"/>
</dbReference>
<evidence type="ECO:0000256" key="5">
    <source>
        <dbReference type="ARBA" id="ARBA00034115"/>
    </source>
</evidence>
<feature type="domain" description="Orn/DAP/Arg decarboxylase 2 C-terminal" evidence="9">
    <location>
        <begin position="279"/>
        <end position="363"/>
    </location>
</feature>
<feature type="domain" description="Orn/DAP/Arg decarboxylase 2 N-terminal" evidence="10">
    <location>
        <begin position="52"/>
        <end position="278"/>
    </location>
</feature>
<dbReference type="EMBL" id="JBHRXP010000004">
    <property type="protein sequence ID" value="MFC3580564.1"/>
    <property type="molecule type" value="Genomic_DNA"/>
</dbReference>
<dbReference type="SUPFAM" id="SSF51419">
    <property type="entry name" value="PLP-binding barrel"/>
    <property type="match status" value="1"/>
</dbReference>
<dbReference type="PROSITE" id="PS00878">
    <property type="entry name" value="ODR_DC_2_1"/>
    <property type="match status" value="1"/>
</dbReference>
<gene>
    <name evidence="11" type="ORF">ACFONA_10350</name>
</gene>
<evidence type="ECO:0000313" key="11">
    <source>
        <dbReference type="EMBL" id="MFC3580564.1"/>
    </source>
</evidence>
<evidence type="ECO:0000256" key="1">
    <source>
        <dbReference type="ARBA" id="ARBA00001933"/>
    </source>
</evidence>
<protein>
    <recommendedName>
        <fullName evidence="6">ornithine decarboxylase</fullName>
        <ecNumber evidence="6">4.1.1.17</ecNumber>
    </recommendedName>
</protein>
<dbReference type="PRINTS" id="PR01179">
    <property type="entry name" value="ODADCRBXLASE"/>
</dbReference>
<comment type="catalytic activity">
    <reaction evidence="7">
        <text>L-ornithine + H(+) = putrescine + CO2</text>
        <dbReference type="Rhea" id="RHEA:22964"/>
        <dbReference type="ChEBI" id="CHEBI:15378"/>
        <dbReference type="ChEBI" id="CHEBI:16526"/>
        <dbReference type="ChEBI" id="CHEBI:46911"/>
        <dbReference type="ChEBI" id="CHEBI:326268"/>
        <dbReference type="EC" id="4.1.1.17"/>
    </reaction>
</comment>
<dbReference type="InterPro" id="IPR002433">
    <property type="entry name" value="Orn_de-COase"/>
</dbReference>
<dbReference type="EC" id="4.1.1.17" evidence="6"/>
<evidence type="ECO:0000256" key="6">
    <source>
        <dbReference type="ARBA" id="ARBA00034138"/>
    </source>
</evidence>
<dbReference type="PROSITE" id="PS00879">
    <property type="entry name" value="ODR_DC_2_2"/>
    <property type="match status" value="1"/>
</dbReference>
<comment type="pathway">
    <text evidence="5">Amine and polyamine biosynthesis; putrescine biosynthesis via L-ornithine pathway; putrescine from L-ornithine: step 1/1.</text>
</comment>
<keyword evidence="4" id="KW-0456">Lyase</keyword>
<dbReference type="Pfam" id="PF02784">
    <property type="entry name" value="Orn_Arg_deC_N"/>
    <property type="match status" value="1"/>
</dbReference>
<dbReference type="Pfam" id="PF00278">
    <property type="entry name" value="Orn_DAP_Arg_deC"/>
    <property type="match status" value="1"/>
</dbReference>
<accession>A0ABV7SWV8</accession>
<dbReference type="CDD" id="cd00622">
    <property type="entry name" value="PLPDE_III_ODC"/>
    <property type="match status" value="1"/>
</dbReference>
<comment type="caution">
    <text evidence="11">The sequence shown here is derived from an EMBL/GenBank/DDBJ whole genome shotgun (WGS) entry which is preliminary data.</text>
</comment>
<organism evidence="11 12">
    <name type="scientific">Sphingomonas hylomeconis</name>
    <dbReference type="NCBI Taxonomy" id="1395958"/>
    <lineage>
        <taxon>Bacteria</taxon>
        <taxon>Pseudomonadati</taxon>
        <taxon>Pseudomonadota</taxon>
        <taxon>Alphaproteobacteria</taxon>
        <taxon>Sphingomonadales</taxon>
        <taxon>Sphingomonadaceae</taxon>
        <taxon>Sphingomonas</taxon>
    </lineage>
</organism>
<sequence>MHKHHNALGLATAHSTRETVLSPSVNEIANTKPVQPVTLIRPHAAARAARFFVEKFPGRSLYAVKANPSPDLLKVLWDNGITHYDVASIGEVRLVARTLPEATLCFMHPVKAPEAIAEAYFTHGCRTFSLDSLEELEKILVATKHAADLTLCVRLRVSSEHSMLSLASKFGAAPHEAKELLFAARQAADALGICFHVGSQAMTPEAYSNALERVRAAIVEAAVTVDVIDVGGGFPSSYPGMEPPPLERYFETIHRAFESLPVSYSSELWAEPGRALCAEYSSLIVRVERRRGDELYINDGAYGALFDAAHIGWRFPVQLLREPDSRAKDLPFSFYGPTCDDMDHMVGPFMLPADTAAGDYIEIGMLGAYGCAMRTAFNGFGSDETVVMHDEPMVSLYVEADDEVASNVVTL</sequence>
<proteinExistence type="inferred from homology"/>